<organism evidence="9 10">
    <name type="scientific">Dendrobium nobile</name>
    <name type="common">Orchid</name>
    <dbReference type="NCBI Taxonomy" id="94219"/>
    <lineage>
        <taxon>Eukaryota</taxon>
        <taxon>Viridiplantae</taxon>
        <taxon>Streptophyta</taxon>
        <taxon>Embryophyta</taxon>
        <taxon>Tracheophyta</taxon>
        <taxon>Spermatophyta</taxon>
        <taxon>Magnoliopsida</taxon>
        <taxon>Liliopsida</taxon>
        <taxon>Asparagales</taxon>
        <taxon>Orchidaceae</taxon>
        <taxon>Epidendroideae</taxon>
        <taxon>Malaxideae</taxon>
        <taxon>Dendrobiinae</taxon>
        <taxon>Dendrobium</taxon>
    </lineage>
</organism>
<dbReference type="InterPro" id="IPR020946">
    <property type="entry name" value="Flavin_mOase-like"/>
</dbReference>
<comment type="similarity">
    <text evidence="1 6">Belongs to the FMO family.</text>
</comment>
<dbReference type="PRINTS" id="PR00368">
    <property type="entry name" value="FADPNR"/>
</dbReference>
<feature type="transmembrane region" description="Helical" evidence="7">
    <location>
        <begin position="83"/>
        <end position="103"/>
    </location>
</feature>
<evidence type="ECO:0000256" key="3">
    <source>
        <dbReference type="ARBA" id="ARBA00022827"/>
    </source>
</evidence>
<evidence type="ECO:0000313" key="10">
    <source>
        <dbReference type="Proteomes" id="UP000829196"/>
    </source>
</evidence>
<dbReference type="GO" id="GO:0103075">
    <property type="term" value="F:indole-3-pyruvate monooxygenase activity"/>
    <property type="evidence" value="ECO:0007669"/>
    <property type="project" value="UniProtKB-EC"/>
</dbReference>
<evidence type="ECO:0000256" key="1">
    <source>
        <dbReference type="ARBA" id="ARBA00009183"/>
    </source>
</evidence>
<comment type="catalytic activity">
    <reaction evidence="5">
        <text>indole-3-pyruvate + NADPH + O2 + H(+) = (indol-3-yl)acetate + CO2 + NADP(+) + H2O</text>
        <dbReference type="Rhea" id="RHEA:34331"/>
        <dbReference type="ChEBI" id="CHEBI:15377"/>
        <dbReference type="ChEBI" id="CHEBI:15378"/>
        <dbReference type="ChEBI" id="CHEBI:15379"/>
        <dbReference type="ChEBI" id="CHEBI:16526"/>
        <dbReference type="ChEBI" id="CHEBI:17640"/>
        <dbReference type="ChEBI" id="CHEBI:30854"/>
        <dbReference type="ChEBI" id="CHEBI:57783"/>
        <dbReference type="ChEBI" id="CHEBI:58349"/>
        <dbReference type="EC" id="1.14.13.168"/>
    </reaction>
</comment>
<dbReference type="PANTHER" id="PTHR43539">
    <property type="entry name" value="FLAVIN-BINDING MONOOXYGENASE-LIKE PROTEIN (AFU_ORTHOLOGUE AFUA_4G09220)"/>
    <property type="match status" value="1"/>
</dbReference>
<evidence type="ECO:0000256" key="2">
    <source>
        <dbReference type="ARBA" id="ARBA00022630"/>
    </source>
</evidence>
<dbReference type="EC" id="1.-.-.-" evidence="6"/>
<feature type="transmembrane region" description="Helical" evidence="7">
    <location>
        <begin position="115"/>
        <end position="134"/>
    </location>
</feature>
<dbReference type="PANTHER" id="PTHR43539:SF42">
    <property type="entry name" value="OS01G0273800 PROTEIN"/>
    <property type="match status" value="1"/>
</dbReference>
<dbReference type="InterPro" id="IPR054722">
    <property type="entry name" value="PolX-like_BBD"/>
</dbReference>
<keyword evidence="7" id="KW-1133">Transmembrane helix</keyword>
<keyword evidence="3 6" id="KW-0274">FAD</keyword>
<dbReference type="Proteomes" id="UP000829196">
    <property type="component" value="Unassembled WGS sequence"/>
</dbReference>
<dbReference type="InterPro" id="IPR050982">
    <property type="entry name" value="Auxin_biosynth/cation_transpt"/>
</dbReference>
<keyword evidence="7" id="KW-0812">Transmembrane</keyword>
<keyword evidence="2 6" id="KW-0285">Flavoprotein</keyword>
<dbReference type="GO" id="GO:0050660">
    <property type="term" value="F:flavin adenine dinucleotide binding"/>
    <property type="evidence" value="ECO:0007669"/>
    <property type="project" value="InterPro"/>
</dbReference>
<sequence length="817" mass="91028">MYLLKGSLLLSAVCVATMIYPLPYDVCFEEYKAILRGLSPPVSPATLGVVWNIKTNSSSLVLRSDIRSTPTYISQGKARGEPLYLFFTLEAIFTFGSFFSSVLTIGQGKEKHPPYFFTLVVISTLVLFLALPLLKTKARRRTYYWELTNAEMVNKILHCLPTAYDANITTITESKDLNIYSIDNLLGSLIVYEQGVSQIKIDAGHIKTDCPKLKVAPSKEKVEEKPIVKKGKKKFQKAFWADSASDSSEMEKEEEVTNLCLMADNVDQLDQEEICDLTYDELFEVSEHMHDVYRKMKKMHTSGCFHTRPRGSIWYLDSGCSKHMTGDTAQFIMLEARIGGKVTLGDNTTKKAVGSVALTYAALPQRDWTHGPHSSPCYRVKQGCDEAVTPCPRGCDALFVNAKQRLRGPHMHRTPAAVNVPKMEKSPATTFSTTVLIIGAGPSGLAVAACLTTKHIPVLILDRDDSTAPLWRYRTYDRLHLHLPKQYCQLPLLPYPTSSPTFLPCADFIRYLDGYVATFGLKKHLKLRRRVDSAKFDSAAARWRVSAANLESGKVEEYEARFLVVATGENDEPVFPVGITGLDRFKGDAVHSQQHRTGKAYEGLDVLVVGSGNSGMEIACDLAESGARCAIVVRSQLHLLTKEIWSIAMFLMKILPINLADSIVLFLCYLWFGNTSKYGLHRPNKGPVYLKINSPIYPILDAGTFSKIKSQEIEVFPEISMIEGKNVIFKNGKQRSFDAIILATGYRSAIKKWLKDDDYLIGDDGMAKQKFPKHWKGNNGLYCAGLVRRGLYGSAEDAISIANDISNLLQIGKIKIA</sequence>
<feature type="domain" description="Retrovirus-related Pol polyprotein from transposon TNT 1-94-like beta-barrel" evidence="8">
    <location>
        <begin position="314"/>
        <end position="355"/>
    </location>
</feature>
<comment type="cofactor">
    <cofactor evidence="6">
        <name>FAD</name>
        <dbReference type="ChEBI" id="CHEBI:57692"/>
    </cofactor>
</comment>
<evidence type="ECO:0000259" key="8">
    <source>
        <dbReference type="Pfam" id="PF22936"/>
    </source>
</evidence>
<dbReference type="SUPFAM" id="SSF51905">
    <property type="entry name" value="FAD/NAD(P)-binding domain"/>
    <property type="match status" value="2"/>
</dbReference>
<comment type="caution">
    <text evidence="9">The sequence shown here is derived from an EMBL/GenBank/DDBJ whole genome shotgun (WGS) entry which is preliminary data.</text>
</comment>
<evidence type="ECO:0000256" key="6">
    <source>
        <dbReference type="RuleBase" id="RU361177"/>
    </source>
</evidence>
<accession>A0A8T3CEF4</accession>
<evidence type="ECO:0000256" key="7">
    <source>
        <dbReference type="SAM" id="Phobius"/>
    </source>
</evidence>
<evidence type="ECO:0000313" key="9">
    <source>
        <dbReference type="EMBL" id="KAI0530780.1"/>
    </source>
</evidence>
<dbReference type="Pfam" id="PF00743">
    <property type="entry name" value="FMO-like"/>
    <property type="match status" value="1"/>
</dbReference>
<keyword evidence="4 6" id="KW-0560">Oxidoreductase</keyword>
<proteinExistence type="inferred from homology"/>
<dbReference type="GO" id="GO:0050661">
    <property type="term" value="F:NADP binding"/>
    <property type="evidence" value="ECO:0007669"/>
    <property type="project" value="InterPro"/>
</dbReference>
<dbReference type="InterPro" id="IPR036188">
    <property type="entry name" value="FAD/NAD-bd_sf"/>
</dbReference>
<reference evidence="9" key="1">
    <citation type="journal article" date="2022" name="Front. Genet.">
        <title>Chromosome-Scale Assembly of the Dendrobium nobile Genome Provides Insights Into the Molecular Mechanism of the Biosynthesis of the Medicinal Active Ingredient of Dendrobium.</title>
        <authorList>
            <person name="Xu Q."/>
            <person name="Niu S.-C."/>
            <person name="Li K.-L."/>
            <person name="Zheng P.-J."/>
            <person name="Zhang X.-J."/>
            <person name="Jia Y."/>
            <person name="Liu Y."/>
            <person name="Niu Y.-X."/>
            <person name="Yu L.-H."/>
            <person name="Chen D.-F."/>
            <person name="Zhang G.-Q."/>
        </authorList>
    </citation>
    <scope>NUCLEOTIDE SEQUENCE</scope>
    <source>
        <tissue evidence="9">Leaf</tissue>
    </source>
</reference>
<gene>
    <name evidence="9" type="ORF">KFK09_000328</name>
</gene>
<evidence type="ECO:0000256" key="4">
    <source>
        <dbReference type="ARBA" id="ARBA00023002"/>
    </source>
</evidence>
<keyword evidence="7" id="KW-0472">Membrane</keyword>
<name>A0A8T3CEF4_DENNO</name>
<keyword evidence="10" id="KW-1185">Reference proteome</keyword>
<keyword evidence="6" id="KW-0503">Monooxygenase</keyword>
<evidence type="ECO:0000256" key="5">
    <source>
        <dbReference type="ARBA" id="ARBA00047707"/>
    </source>
</evidence>
<dbReference type="SMR" id="A0A8T3CEF4"/>
<protein>
    <recommendedName>
        <fullName evidence="6">Flavin-containing monooxygenase</fullName>
        <ecNumber evidence="6">1.-.-.-</ecNumber>
    </recommendedName>
</protein>
<dbReference type="Gene3D" id="3.50.50.60">
    <property type="entry name" value="FAD/NAD(P)-binding domain"/>
    <property type="match status" value="1"/>
</dbReference>
<dbReference type="AlphaFoldDB" id="A0A8T3CEF4"/>
<dbReference type="EMBL" id="JAGYWB010000001">
    <property type="protein sequence ID" value="KAI0530780.1"/>
    <property type="molecule type" value="Genomic_DNA"/>
</dbReference>
<dbReference type="PRINTS" id="PR00469">
    <property type="entry name" value="PNDRDTASEII"/>
</dbReference>
<dbReference type="OrthoDB" id="66881at2759"/>
<dbReference type="Pfam" id="PF22936">
    <property type="entry name" value="Pol_BBD"/>
    <property type="match status" value="1"/>
</dbReference>
<dbReference type="GO" id="GO:0004499">
    <property type="term" value="F:N,N-dimethylaniline monooxygenase activity"/>
    <property type="evidence" value="ECO:0007669"/>
    <property type="project" value="InterPro"/>
</dbReference>